<evidence type="ECO:0000313" key="9">
    <source>
        <dbReference type="Proteomes" id="UP000663824"/>
    </source>
</evidence>
<dbReference type="Proteomes" id="UP000681967">
    <property type="component" value="Unassembled WGS sequence"/>
</dbReference>
<feature type="transmembrane region" description="Helical" evidence="1">
    <location>
        <begin position="85"/>
        <end position="105"/>
    </location>
</feature>
<dbReference type="Proteomes" id="UP000663824">
    <property type="component" value="Unassembled WGS sequence"/>
</dbReference>
<keyword evidence="1" id="KW-0472">Membrane</keyword>
<name>A0A816Q181_9BILA</name>
<dbReference type="EMBL" id="CAJOBH010225763">
    <property type="protein sequence ID" value="CAF5049660.1"/>
    <property type="molecule type" value="Genomic_DNA"/>
</dbReference>
<evidence type="ECO:0000313" key="8">
    <source>
        <dbReference type="EMBL" id="CAF5153637.1"/>
    </source>
</evidence>
<evidence type="ECO:0000313" key="7">
    <source>
        <dbReference type="EMBL" id="CAF5049660.1"/>
    </source>
</evidence>
<keyword evidence="1" id="KW-1133">Transmembrane helix</keyword>
<accession>A0A816Q181</accession>
<evidence type="ECO:0000313" key="6">
    <source>
        <dbReference type="EMBL" id="CAF3863004.1"/>
    </source>
</evidence>
<feature type="transmembrane region" description="Helical" evidence="1">
    <location>
        <begin position="12"/>
        <end position="33"/>
    </location>
</feature>
<dbReference type="EMBL" id="CAJOBJ010290742">
    <property type="protein sequence ID" value="CAF5153637.1"/>
    <property type="molecule type" value="Genomic_DNA"/>
</dbReference>
<evidence type="ECO:0000313" key="4">
    <source>
        <dbReference type="EMBL" id="CAF2055366.1"/>
    </source>
</evidence>
<comment type="caution">
    <text evidence="4">The sequence shown here is derived from an EMBL/GenBank/DDBJ whole genome shotgun (WGS) entry which is preliminary data.</text>
</comment>
<feature type="transmembrane region" description="Helical" evidence="1">
    <location>
        <begin position="152"/>
        <end position="174"/>
    </location>
</feature>
<gene>
    <name evidence="7" type="ORF">BYL167_LOCUS57911</name>
    <name evidence="2" type="ORF">CJN711_LOCUS18069</name>
    <name evidence="8" type="ORF">GIL414_LOCUS65233</name>
    <name evidence="3" type="ORF">KQP761_LOCUS38567</name>
    <name evidence="4" type="ORF">MBJ925_LOCUS13940</name>
    <name evidence="6" type="ORF">UXM345_LOCUS8484</name>
    <name evidence="5" type="ORF">XDN619_LOCUS23337</name>
</gene>
<dbReference type="EMBL" id="CAJNOV010008449">
    <property type="protein sequence ID" value="CAF1323779.1"/>
    <property type="molecule type" value="Genomic_DNA"/>
</dbReference>
<organism evidence="4 9">
    <name type="scientific">Rotaria magnacalcarata</name>
    <dbReference type="NCBI Taxonomy" id="392030"/>
    <lineage>
        <taxon>Eukaryota</taxon>
        <taxon>Metazoa</taxon>
        <taxon>Spiralia</taxon>
        <taxon>Gnathifera</taxon>
        <taxon>Rotifera</taxon>
        <taxon>Eurotatoria</taxon>
        <taxon>Bdelloidea</taxon>
        <taxon>Philodinida</taxon>
        <taxon>Philodinidae</taxon>
        <taxon>Rotaria</taxon>
    </lineage>
</organism>
<dbReference type="AlphaFoldDB" id="A0A816Q181"/>
<reference evidence="4" key="1">
    <citation type="submission" date="2021-02" db="EMBL/GenBank/DDBJ databases">
        <authorList>
            <person name="Nowell W R."/>
        </authorList>
    </citation>
    <scope>NUCLEOTIDE SEQUENCE</scope>
</reference>
<dbReference type="EMBL" id="CAJNRG010010588">
    <property type="protein sequence ID" value="CAF2123953.1"/>
    <property type="molecule type" value="Genomic_DNA"/>
</dbReference>
<protein>
    <submittedName>
        <fullName evidence="4">Uncharacterized protein</fullName>
    </submittedName>
</protein>
<dbReference type="Proteomes" id="UP000663842">
    <property type="component" value="Unassembled WGS sequence"/>
</dbReference>
<dbReference type="EMBL" id="CAJOBF010000740">
    <property type="protein sequence ID" value="CAF3863004.1"/>
    <property type="molecule type" value="Genomic_DNA"/>
</dbReference>
<evidence type="ECO:0000313" key="5">
    <source>
        <dbReference type="EMBL" id="CAF2123953.1"/>
    </source>
</evidence>
<proteinExistence type="predicted"/>
<keyword evidence="1" id="KW-0812">Transmembrane</keyword>
<sequence>MVLFPTTGLARFLLAVIIISTISYMVLNIVSFAGTPWITTNVENIQFGLWKVCNQSVNGSCYYWTNSAIPGGKPYYIRSSQALEIISLIFYVFAAGLILIGILNVDGVPYHFVFIGAAALLLVAITFISATLGVMSVQGRLKRISAFLDWAWWNGLIGLIMTITCCFSLIAFVLDMKLSGRNRQTPKSTREPRQNNVFVASQAMSYPMSAPVTSPMNYENYQGYNYQHPNDYFPVADNNLNGYDSNPPLTYGDQYPWNQYSNNQTPSPMISDLAREYMFRASNAQYGQPFQPSY</sequence>
<feature type="transmembrane region" description="Helical" evidence="1">
    <location>
        <begin position="112"/>
        <end position="132"/>
    </location>
</feature>
<dbReference type="Gene3D" id="1.20.140.150">
    <property type="match status" value="1"/>
</dbReference>
<dbReference type="OrthoDB" id="10031586at2759"/>
<dbReference type="Proteomes" id="UP000663887">
    <property type="component" value="Unassembled WGS sequence"/>
</dbReference>
<dbReference type="EMBL" id="CAJNOW010021975">
    <property type="protein sequence ID" value="CAF1686016.1"/>
    <property type="molecule type" value="Genomic_DNA"/>
</dbReference>
<evidence type="ECO:0000313" key="3">
    <source>
        <dbReference type="EMBL" id="CAF1686016.1"/>
    </source>
</evidence>
<dbReference type="Proteomes" id="UP000681720">
    <property type="component" value="Unassembled WGS sequence"/>
</dbReference>
<evidence type="ECO:0000256" key="1">
    <source>
        <dbReference type="SAM" id="Phobius"/>
    </source>
</evidence>
<evidence type="ECO:0000313" key="2">
    <source>
        <dbReference type="EMBL" id="CAF1323779.1"/>
    </source>
</evidence>
<dbReference type="EMBL" id="CAJNRE010006459">
    <property type="protein sequence ID" value="CAF2055366.1"/>
    <property type="molecule type" value="Genomic_DNA"/>
</dbReference>
<dbReference type="Proteomes" id="UP000663855">
    <property type="component" value="Unassembled WGS sequence"/>
</dbReference>
<dbReference type="Proteomes" id="UP000663834">
    <property type="component" value="Unassembled WGS sequence"/>
</dbReference>